<dbReference type="EMBL" id="BBSA01000001">
    <property type="protein sequence ID" value="GAM60193.1"/>
    <property type="molecule type" value="Genomic_DNA"/>
</dbReference>
<dbReference type="PANTHER" id="PTHR10443">
    <property type="entry name" value="MICROSOMAL DIPEPTIDASE"/>
    <property type="match status" value="1"/>
</dbReference>
<feature type="chain" id="PRO_5002136888" evidence="1">
    <location>
        <begin position="21"/>
        <end position="417"/>
    </location>
</feature>
<dbReference type="InterPro" id="IPR008257">
    <property type="entry name" value="Pept_M19"/>
</dbReference>
<dbReference type="InterPro" id="IPR032466">
    <property type="entry name" value="Metal_Hydrolase"/>
</dbReference>
<keyword evidence="1" id="KW-0732">Signal</keyword>
<protein>
    <submittedName>
        <fullName evidence="2">Microsomal dipeptidase</fullName>
    </submittedName>
</protein>
<proteinExistence type="predicted"/>
<sequence length="417" mass="45770">MKLKTLSLFTALALSSTSFAHDIGHEHEHVEGGWNTKAGFVSDVDIEAELWNPRGKSQEEIIKRAIFLAGKYDLERTPEQQARASKAREKYSKAIAINSILPSSVGIIGNTEEIFTKAVNRNRDAGMTLVSATVYAFPGSTGELSAYQVVENSTKVVTEQEMIKVDTTLDILLAKKQGKMAVMFNTQGADYVAEDTAKHAKQSHESGIRTMNFTYNNNNALAGGGSKQDMGLTELGVQWVVDAQKNHLVVDVSHSSNQTVIEAAKVATKPILASHSNAQTLHNVSRNMSDEALKAVGETDGAVCPTGVGMFLNEELDAAPERYVEHVVYIADLIGKDKVCFSTDYVHNIQDYYIRDIGNTDVYPPELGFGSPISNIAAENIWDVVAILEDKHGWNEEEIKGFLGENLMRVYKANWKA</sequence>
<comment type="caution">
    <text evidence="2">The sequence shown here is derived from an EMBL/GenBank/DDBJ whole genome shotgun (WGS) entry which is preliminary data.</text>
</comment>
<accession>A0A0B8PAH7</accession>
<dbReference type="PANTHER" id="PTHR10443:SF12">
    <property type="entry name" value="DIPEPTIDASE"/>
    <property type="match status" value="1"/>
</dbReference>
<dbReference type="GO" id="GO:0006508">
    <property type="term" value="P:proteolysis"/>
    <property type="evidence" value="ECO:0007669"/>
    <property type="project" value="InterPro"/>
</dbReference>
<name>A0A0B8PAH7_9VIBR</name>
<feature type="signal peptide" evidence="1">
    <location>
        <begin position="1"/>
        <end position="20"/>
    </location>
</feature>
<dbReference type="AlphaFoldDB" id="A0A0B8PAH7"/>
<reference evidence="2 3" key="2">
    <citation type="submission" date="2015-01" db="EMBL/GenBank/DDBJ databases">
        <authorList>
            <consortium name="NBRP consortium"/>
            <person name="Sawabe T."/>
            <person name="Meirelles P."/>
            <person name="Feng G."/>
            <person name="Sayaka M."/>
            <person name="Hattori M."/>
            <person name="Ohkuma M."/>
        </authorList>
    </citation>
    <scope>NUCLEOTIDE SEQUENCE [LARGE SCALE GENOMIC DNA]</scope>
    <source>
        <strain evidence="2 3">JCM19232</strain>
    </source>
</reference>
<reference evidence="2 3" key="1">
    <citation type="submission" date="2015-01" db="EMBL/GenBank/DDBJ databases">
        <title>Vibrio sp. C5 JCM 19232 whole genome shotgun sequence.</title>
        <authorList>
            <person name="Sawabe T."/>
            <person name="Meirelles P."/>
            <person name="Feng G."/>
            <person name="Sayaka M."/>
            <person name="Hattori M."/>
            <person name="Ohkuma M."/>
        </authorList>
    </citation>
    <scope>NUCLEOTIDE SEQUENCE [LARGE SCALE GENOMIC DNA]</scope>
    <source>
        <strain evidence="2 3">JCM19232</strain>
    </source>
</reference>
<dbReference type="Pfam" id="PF01244">
    <property type="entry name" value="Peptidase_M19"/>
    <property type="match status" value="1"/>
</dbReference>
<organism evidence="2 3">
    <name type="scientific">Vibrio ishigakensis</name>
    <dbReference type="NCBI Taxonomy" id="1481914"/>
    <lineage>
        <taxon>Bacteria</taxon>
        <taxon>Pseudomonadati</taxon>
        <taxon>Pseudomonadota</taxon>
        <taxon>Gammaproteobacteria</taxon>
        <taxon>Vibrionales</taxon>
        <taxon>Vibrionaceae</taxon>
        <taxon>Vibrio</taxon>
    </lineage>
</organism>
<dbReference type="PROSITE" id="PS51365">
    <property type="entry name" value="RENAL_DIPEPTIDASE_2"/>
    <property type="match status" value="1"/>
</dbReference>
<dbReference type="Gene3D" id="3.20.20.140">
    <property type="entry name" value="Metal-dependent hydrolases"/>
    <property type="match status" value="1"/>
</dbReference>
<dbReference type="GO" id="GO:0070573">
    <property type="term" value="F:metallodipeptidase activity"/>
    <property type="evidence" value="ECO:0007669"/>
    <property type="project" value="InterPro"/>
</dbReference>
<dbReference type="Proteomes" id="UP000031670">
    <property type="component" value="Unassembled WGS sequence"/>
</dbReference>
<dbReference type="SUPFAM" id="SSF51556">
    <property type="entry name" value="Metallo-dependent hydrolases"/>
    <property type="match status" value="1"/>
</dbReference>
<evidence type="ECO:0000256" key="1">
    <source>
        <dbReference type="SAM" id="SignalP"/>
    </source>
</evidence>
<evidence type="ECO:0000313" key="2">
    <source>
        <dbReference type="EMBL" id="GAM60193.1"/>
    </source>
</evidence>
<evidence type="ECO:0000313" key="3">
    <source>
        <dbReference type="Proteomes" id="UP000031670"/>
    </source>
</evidence>
<gene>
    <name evidence="2" type="ORF">JCM19232_526</name>
</gene>